<comment type="caution">
    <text evidence="1">The sequence shown here is derived from an EMBL/GenBank/DDBJ whole genome shotgun (WGS) entry which is preliminary data.</text>
</comment>
<proteinExistence type="predicted"/>
<evidence type="ECO:0000313" key="1">
    <source>
        <dbReference type="EMBL" id="GAL86493.1"/>
    </source>
</evidence>
<evidence type="ECO:0008006" key="3">
    <source>
        <dbReference type="Google" id="ProtNLM"/>
    </source>
</evidence>
<dbReference type="Gene3D" id="3.40.30.10">
    <property type="entry name" value="Glutaredoxin"/>
    <property type="match status" value="1"/>
</dbReference>
<dbReference type="AlphaFoldDB" id="A0A098LJX8"/>
<dbReference type="EMBL" id="BBLT01000008">
    <property type="protein sequence ID" value="GAL86493.1"/>
    <property type="molecule type" value="Genomic_DNA"/>
</dbReference>
<dbReference type="InterPro" id="IPR036249">
    <property type="entry name" value="Thioredoxin-like_sf"/>
</dbReference>
<dbReference type="STRING" id="153721.MYP_3722"/>
<dbReference type="eggNOG" id="COG3411">
    <property type="taxonomic scope" value="Bacteria"/>
</dbReference>
<dbReference type="CDD" id="cd02980">
    <property type="entry name" value="TRX_Fd_family"/>
    <property type="match status" value="1"/>
</dbReference>
<reference evidence="1 2" key="1">
    <citation type="submission" date="2014-09" db="EMBL/GenBank/DDBJ databases">
        <title>Sporocytophaga myxococcoides PG-01 genome sequencing.</title>
        <authorList>
            <person name="Liu L."/>
            <person name="Gao P.J."/>
            <person name="Chen G.J."/>
            <person name="Wang L.S."/>
        </authorList>
    </citation>
    <scope>NUCLEOTIDE SEQUENCE [LARGE SCALE GENOMIC DNA]</scope>
    <source>
        <strain evidence="1 2">PG-01</strain>
    </source>
</reference>
<organism evidence="1 2">
    <name type="scientific">Sporocytophaga myxococcoides</name>
    <dbReference type="NCBI Taxonomy" id="153721"/>
    <lineage>
        <taxon>Bacteria</taxon>
        <taxon>Pseudomonadati</taxon>
        <taxon>Bacteroidota</taxon>
        <taxon>Cytophagia</taxon>
        <taxon>Cytophagales</taxon>
        <taxon>Cytophagaceae</taxon>
        <taxon>Sporocytophaga</taxon>
    </lineage>
</organism>
<accession>A0A098LJX8</accession>
<keyword evidence="2" id="KW-1185">Reference proteome</keyword>
<dbReference type="RefSeq" id="WP_081990585.1">
    <property type="nucleotide sequence ID" value="NZ_BBLT01000008.1"/>
</dbReference>
<dbReference type="SUPFAM" id="SSF52833">
    <property type="entry name" value="Thioredoxin-like"/>
    <property type="match status" value="1"/>
</dbReference>
<name>A0A098LJX8_9BACT</name>
<dbReference type="Proteomes" id="UP000030185">
    <property type="component" value="Unassembled WGS sequence"/>
</dbReference>
<gene>
    <name evidence="1" type="ORF">MYP_3722</name>
</gene>
<evidence type="ECO:0000313" key="2">
    <source>
        <dbReference type="Proteomes" id="UP000030185"/>
    </source>
</evidence>
<sequence length="92" mass="10432">MSKEPKKPEKIFYVCTGSKCKKKGGKLIQKSLKGLIKENKLRNLAVIKTGCTDRCKLGPVVCVQPENSWHFFMDVQKAAGLLEEIHEEKNKE</sequence>
<protein>
    <recommendedName>
        <fullName evidence="3">(2Fe-2S) ferredoxin domain-containing protein</fullName>
    </recommendedName>
</protein>